<comment type="caution">
    <text evidence="3">The sequence shown here is derived from an EMBL/GenBank/DDBJ whole genome shotgun (WGS) entry which is preliminary data.</text>
</comment>
<feature type="region of interest" description="Disordered" evidence="1">
    <location>
        <begin position="397"/>
        <end position="469"/>
    </location>
</feature>
<feature type="transmembrane region" description="Helical" evidence="2">
    <location>
        <begin position="18"/>
        <end position="40"/>
    </location>
</feature>
<feature type="transmembrane region" description="Helical" evidence="2">
    <location>
        <begin position="343"/>
        <end position="366"/>
    </location>
</feature>
<feature type="transmembrane region" description="Helical" evidence="2">
    <location>
        <begin position="372"/>
        <end position="393"/>
    </location>
</feature>
<feature type="transmembrane region" description="Helical" evidence="2">
    <location>
        <begin position="170"/>
        <end position="192"/>
    </location>
</feature>
<keyword evidence="2" id="KW-0472">Membrane</keyword>
<feature type="transmembrane region" description="Helical" evidence="2">
    <location>
        <begin position="213"/>
        <end position="234"/>
    </location>
</feature>
<feature type="transmembrane region" description="Helical" evidence="2">
    <location>
        <begin position="246"/>
        <end position="268"/>
    </location>
</feature>
<dbReference type="Proteomes" id="UP001596157">
    <property type="component" value="Unassembled WGS sequence"/>
</dbReference>
<evidence type="ECO:0000313" key="4">
    <source>
        <dbReference type="Proteomes" id="UP001596157"/>
    </source>
</evidence>
<accession>A0ABW0EGU5</accession>
<proteinExistence type="predicted"/>
<feature type="transmembrane region" description="Helical" evidence="2">
    <location>
        <begin position="87"/>
        <end position="109"/>
    </location>
</feature>
<keyword evidence="4" id="KW-1185">Reference proteome</keyword>
<evidence type="ECO:0000313" key="3">
    <source>
        <dbReference type="EMBL" id="MFC5286584.1"/>
    </source>
</evidence>
<keyword evidence="2" id="KW-0812">Transmembrane</keyword>
<evidence type="ECO:0000256" key="2">
    <source>
        <dbReference type="SAM" id="Phobius"/>
    </source>
</evidence>
<gene>
    <name evidence="3" type="ORF">ACFPM7_05930</name>
</gene>
<feature type="transmembrane region" description="Helical" evidence="2">
    <location>
        <begin position="315"/>
        <end position="336"/>
    </location>
</feature>
<name>A0ABW0EGU5_9PSEU</name>
<reference evidence="4" key="1">
    <citation type="journal article" date="2019" name="Int. J. Syst. Evol. Microbiol.">
        <title>The Global Catalogue of Microorganisms (GCM) 10K type strain sequencing project: providing services to taxonomists for standard genome sequencing and annotation.</title>
        <authorList>
            <consortium name="The Broad Institute Genomics Platform"/>
            <consortium name="The Broad Institute Genome Sequencing Center for Infectious Disease"/>
            <person name="Wu L."/>
            <person name="Ma J."/>
        </authorList>
    </citation>
    <scope>NUCLEOTIDE SEQUENCE [LARGE SCALE GENOMIC DNA]</scope>
    <source>
        <strain evidence="4">CCUG 59778</strain>
    </source>
</reference>
<feature type="compositionally biased region" description="Low complexity" evidence="1">
    <location>
        <begin position="437"/>
        <end position="452"/>
    </location>
</feature>
<dbReference type="RefSeq" id="WP_378244651.1">
    <property type="nucleotide sequence ID" value="NZ_JBHSKF010000002.1"/>
</dbReference>
<feature type="transmembrane region" description="Helical" evidence="2">
    <location>
        <begin position="280"/>
        <end position="303"/>
    </location>
</feature>
<keyword evidence="2" id="KW-1133">Transmembrane helix</keyword>
<protein>
    <submittedName>
        <fullName evidence="3">Lipopolysaccharide biosynthesis protein</fullName>
    </submittedName>
</protein>
<evidence type="ECO:0000256" key="1">
    <source>
        <dbReference type="SAM" id="MobiDB-lite"/>
    </source>
</evidence>
<sequence>MGLPGQARSTPSGHLARAVVALGGGQLAAQAVTAAVLVALGRDDPAAMGAAAAWYGIAVAAAVLVDAGASTRVLRDSGGARVAPADLVAVAVLKPAALLAAAAVLALVWDGPLPALVAAYAALRSVGLVAQSGWLGRGQDLRAAAAIVTERCVAAPVAVAASALGARPEVALCLGLVVGAAVVAATAAGPVAAAARGAGRARWRSAAGYGRRFVGAGVAGTLVPLDVVIVVTVAGEHQAGLYAVGARLLGPLVVLVTAAGTALLPAVAAGNPRAPRLLRAVGATTLAALAGLWLAAGVLVPLLAGAGLAEAVPAVRWHIGVTAVVAIAQLIVVRLLAAGRERLVSALLPAGVLAGLGAVAAAAALVPDAAAVAGAIGYGIAALLVTAVLARAAHGGRAQGERAQGQREGDGDVSSGGVAQRGEQHVPDGHQQQVRLGQGAPAHGPGQPAGEQRQGQQPERHGEQARRRP</sequence>
<feature type="compositionally biased region" description="Basic and acidic residues" evidence="1">
    <location>
        <begin position="458"/>
        <end position="469"/>
    </location>
</feature>
<organism evidence="3 4">
    <name type="scientific">Actinokineospora guangxiensis</name>
    <dbReference type="NCBI Taxonomy" id="1490288"/>
    <lineage>
        <taxon>Bacteria</taxon>
        <taxon>Bacillati</taxon>
        <taxon>Actinomycetota</taxon>
        <taxon>Actinomycetes</taxon>
        <taxon>Pseudonocardiales</taxon>
        <taxon>Pseudonocardiaceae</taxon>
        <taxon>Actinokineospora</taxon>
    </lineage>
</organism>
<dbReference type="EMBL" id="JBHSKF010000002">
    <property type="protein sequence ID" value="MFC5286584.1"/>
    <property type="molecule type" value="Genomic_DNA"/>
</dbReference>
<feature type="transmembrane region" description="Helical" evidence="2">
    <location>
        <begin position="46"/>
        <end position="67"/>
    </location>
</feature>